<dbReference type="Gene3D" id="3.40.50.300">
    <property type="entry name" value="P-loop containing nucleotide triphosphate hydrolases"/>
    <property type="match status" value="1"/>
</dbReference>
<dbReference type="Gene3D" id="3.30.980.10">
    <property type="entry name" value="Threonyl-trna Synthetase, Chain A, domain 2"/>
    <property type="match status" value="1"/>
</dbReference>
<dbReference type="SMART" id="SM00382">
    <property type="entry name" value="AAA"/>
    <property type="match status" value="1"/>
</dbReference>
<comment type="caution">
    <text evidence="2">The sequence shown here is derived from an EMBL/GenBank/DDBJ whole genome shotgun (WGS) entry which is preliminary data.</text>
</comment>
<name>A0A2T0BQK0_9CLOT</name>
<dbReference type="InterPro" id="IPR027417">
    <property type="entry name" value="P-loop_NTPase"/>
</dbReference>
<evidence type="ECO:0000259" key="1">
    <source>
        <dbReference type="SMART" id="SM00382"/>
    </source>
</evidence>
<proteinExistence type="predicted"/>
<evidence type="ECO:0000313" key="2">
    <source>
        <dbReference type="EMBL" id="PRR86149.1"/>
    </source>
</evidence>
<dbReference type="AlphaFoldDB" id="A0A2T0BQK0"/>
<keyword evidence="2" id="KW-0808">Transferase</keyword>
<feature type="domain" description="AAA+ ATPase" evidence="1">
    <location>
        <begin position="319"/>
        <end position="479"/>
    </location>
</feature>
<dbReference type="FunFam" id="3.40.50.300:FF:001230">
    <property type="entry name" value="Phosphoribulokinase/uridine kinase family protein"/>
    <property type="match status" value="1"/>
</dbReference>
<dbReference type="EC" id="2.7.1.48" evidence="2"/>
<dbReference type="GO" id="GO:0005524">
    <property type="term" value="F:ATP binding"/>
    <property type="evidence" value="ECO:0007669"/>
    <property type="project" value="InterPro"/>
</dbReference>
<protein>
    <submittedName>
        <fullName evidence="2">Uridine kinase</fullName>
        <ecNumber evidence="2">2.7.1.48</ecNumber>
    </submittedName>
</protein>
<reference evidence="2 3" key="1">
    <citation type="submission" date="2018-03" db="EMBL/GenBank/DDBJ databases">
        <title>Genome sequence of Clostridium luticellarii DSM 29923.</title>
        <authorList>
            <person name="Poehlein A."/>
            <person name="Daniel R."/>
        </authorList>
    </citation>
    <scope>NUCLEOTIDE SEQUENCE [LARGE SCALE GENOMIC DNA]</scope>
    <source>
        <strain evidence="2 3">DSM 29923</strain>
    </source>
</reference>
<dbReference type="CDD" id="cd02028">
    <property type="entry name" value="UMPK_like"/>
    <property type="match status" value="1"/>
</dbReference>
<dbReference type="EMBL" id="PVXP01000007">
    <property type="protein sequence ID" value="PRR86149.1"/>
    <property type="molecule type" value="Genomic_DNA"/>
</dbReference>
<sequence length="585" mass="67782">MKYNDNDTKIKGMKFMGELTTDLSYSDIDTLKNNKDNMLDLKLKCKNIKIKYNTILYKIFKDNYGPQDIPVVLARVNGKYSEFTSTLKESGNFGIVDIRDELGNKTYVRTLQFVLIKSVYDLFPHARVTIEHSLGKGIFGEIHKDSPLSEKDIEKIKDRMKSIIKLDIPIKKISMDRKKAVEIFKSYNMEDKVRLLNHVNTEEVKLYELDGRYDYFYGSMAFSTGVIKLFDLMYYKPGFILRYPVESDPCHLPEFVEYKKLSRIFYETERWGNILDVGDVGSLNSKVENGEIRDIIKVAEAFHEKKIANIADMISDRKDVRIVLIAGPSSSGKTTFAKRLSVQLRVNGIKPIPISLDDYFVDREHTPKDENGNYDFESIYALDLKLFNHHLKTLMEGGEVELPVFNFKKGVRQWEGRSIKLPTNGVIVIEGIHGLNEVLTSAIPRKNKFKIYISALTQLNLDNHNRIATTDVRIIRRMVRDYLFRGYNGEDTLKMWPSVKRGEEKNIFVFQENADVMFNSTLVYELCVLKNYALGELEKIESSSSVYYEALRLKSFLHFFKEVDKKFVPGNSILREFIGESEFQY</sequence>
<keyword evidence="2" id="KW-0418">Kinase</keyword>
<dbReference type="Proteomes" id="UP000237798">
    <property type="component" value="Unassembled WGS sequence"/>
</dbReference>
<dbReference type="SUPFAM" id="SSF55186">
    <property type="entry name" value="ThrRS/AlaRS common domain"/>
    <property type="match status" value="1"/>
</dbReference>
<keyword evidence="3" id="KW-1185">Reference proteome</keyword>
<organism evidence="2 3">
    <name type="scientific">Clostridium luticellarii</name>
    <dbReference type="NCBI Taxonomy" id="1691940"/>
    <lineage>
        <taxon>Bacteria</taxon>
        <taxon>Bacillati</taxon>
        <taxon>Bacillota</taxon>
        <taxon>Clostridia</taxon>
        <taxon>Eubacteriales</taxon>
        <taxon>Clostridiaceae</taxon>
        <taxon>Clostridium</taxon>
    </lineage>
</organism>
<dbReference type="Pfam" id="PF00485">
    <property type="entry name" value="PRK"/>
    <property type="match status" value="1"/>
</dbReference>
<gene>
    <name evidence="2" type="primary">udk</name>
    <name evidence="2" type="ORF">CLLU_07980</name>
</gene>
<dbReference type="InterPro" id="IPR006083">
    <property type="entry name" value="PRK/URK"/>
</dbReference>
<dbReference type="GO" id="GO:0004849">
    <property type="term" value="F:uridine kinase activity"/>
    <property type="evidence" value="ECO:0007669"/>
    <property type="project" value="UniProtKB-EC"/>
</dbReference>
<dbReference type="InterPro" id="IPR003593">
    <property type="entry name" value="AAA+_ATPase"/>
</dbReference>
<evidence type="ECO:0000313" key="3">
    <source>
        <dbReference type="Proteomes" id="UP000237798"/>
    </source>
</evidence>
<dbReference type="SUPFAM" id="SSF52540">
    <property type="entry name" value="P-loop containing nucleoside triphosphate hydrolases"/>
    <property type="match status" value="1"/>
</dbReference>
<accession>A0A2T0BQK0</accession>
<dbReference type="InterPro" id="IPR018163">
    <property type="entry name" value="Thr/Ala-tRNA-synth_IIc_edit"/>
</dbReference>
<dbReference type="PANTHER" id="PTHR10285">
    <property type="entry name" value="URIDINE KINASE"/>
    <property type="match status" value="1"/>
</dbReference>